<organism evidence="8 9">
    <name type="scientific">Candida parapsilosis</name>
    <name type="common">Yeast</name>
    <dbReference type="NCBI Taxonomy" id="5480"/>
    <lineage>
        <taxon>Eukaryota</taxon>
        <taxon>Fungi</taxon>
        <taxon>Dikarya</taxon>
        <taxon>Ascomycota</taxon>
        <taxon>Saccharomycotina</taxon>
        <taxon>Pichiomycetes</taxon>
        <taxon>Debaryomycetaceae</taxon>
        <taxon>Candida/Lodderomyces clade</taxon>
        <taxon>Candida</taxon>
    </lineage>
</organism>
<gene>
    <name evidence="8" type="ORF">FOB60_003606</name>
</gene>
<dbReference type="AlphaFoldDB" id="A0A8X7TA49"/>
<dbReference type="InterPro" id="IPR036249">
    <property type="entry name" value="Thioredoxin-like_sf"/>
</dbReference>
<name>A0A8X7TA49_CANPA</name>
<dbReference type="CDD" id="cd02961">
    <property type="entry name" value="PDI_a_family"/>
    <property type="match status" value="1"/>
</dbReference>
<keyword evidence="5" id="KW-0472">Membrane</keyword>
<evidence type="ECO:0000256" key="2">
    <source>
        <dbReference type="ARBA" id="ARBA00022729"/>
    </source>
</evidence>
<comment type="similarity">
    <text evidence="1">Belongs to the protein disulfide isomerase family.</text>
</comment>
<dbReference type="PROSITE" id="PS51352">
    <property type="entry name" value="THIOREDOXIN_2"/>
    <property type="match status" value="1"/>
</dbReference>
<sequence length="733" mass="84406">MKLRCLSLLYLSASLALTNNVHLDKRSPDSSEAAAVVAAAAAAPQPDSDDTSSENIELPPTMGKEEFDAVTSQKLTLVEFYSPYCSHCKSFFPTWKKAYSTFRSKFANSNTDMRQVNCVENGDLCEREQIEFYPNILLYAPILDKDGKSTGKSKNIGSFPRTLEKNEANLISYIQESVADYDPASASMPSASKEMNVDEILKAISGEITKPLFVSFWQANKKQWDSVDLGGKLRFSDDCIDCLRSKQLWDKLSNKIVSLADSGHLLCQDYPKVCEKLELDRLKDAKRSPPRFVMFLPKDRKTIRFDYDGPIDIAKMKWWVNKLFVNSAYEVVSARGITEVMEFTKTLRHEPFAQNYPLKSKVTVVFFFDVNNVTPEDEAVLPYMLRTLQKSPFNIQLYKGKHNRILENIQTMGENLIEYINYDEQEKYEFNEPMQIATSITEVPTIVVFKENCLIPDIYQNFALEQMRKYNMIEEFLERAQYPFIAELTPELVSTYFVDQDHVEDVKGAKVVIIFVDLNNLKETDEALYKLSLVAHEYNFLKKSYYFNKILEQRASKEQEVEKLKAKNAETMKIMTKMREQVPHLFNNDDVVFTFINKQTSKGFGYVNGWRIRPDDYEVGDAIVVSKDHRYFWDTDTNNNRLRNEPKQIKSVLMSLLHKDNKVHLKFVGSPYGGLLYFMNYIHDLGFIGYLGLIAVVYALVHISMRLRRGRYRSQGIIGVNNGAFTPKKSNKD</sequence>
<dbReference type="Gene3D" id="3.40.30.10">
    <property type="entry name" value="Glutaredoxin"/>
    <property type="match status" value="1"/>
</dbReference>
<keyword evidence="5" id="KW-0812">Transmembrane</keyword>
<keyword evidence="2 6" id="KW-0732">Signal</keyword>
<evidence type="ECO:0000256" key="5">
    <source>
        <dbReference type="SAM" id="Phobius"/>
    </source>
</evidence>
<dbReference type="Pfam" id="PF00085">
    <property type="entry name" value="Thioredoxin"/>
    <property type="match status" value="1"/>
</dbReference>
<evidence type="ECO:0000313" key="9">
    <source>
        <dbReference type="Proteomes" id="UP000590412"/>
    </source>
</evidence>
<dbReference type="PANTHER" id="PTHR45672:SF3">
    <property type="entry name" value="THIOREDOXIN DOMAIN-CONTAINING PROTEIN 5"/>
    <property type="match status" value="1"/>
</dbReference>
<keyword evidence="3" id="KW-0175">Coiled coil</keyword>
<evidence type="ECO:0000256" key="6">
    <source>
        <dbReference type="SAM" id="SignalP"/>
    </source>
</evidence>
<feature type="coiled-coil region" evidence="3">
    <location>
        <begin position="547"/>
        <end position="581"/>
    </location>
</feature>
<evidence type="ECO:0000313" key="8">
    <source>
        <dbReference type="EMBL" id="KAF6050938.1"/>
    </source>
</evidence>
<dbReference type="InterPro" id="IPR013766">
    <property type="entry name" value="Thioredoxin_domain"/>
</dbReference>
<dbReference type="SUPFAM" id="SSF52833">
    <property type="entry name" value="Thioredoxin-like"/>
    <property type="match status" value="1"/>
</dbReference>
<keyword evidence="5" id="KW-1133">Transmembrane helix</keyword>
<dbReference type="GO" id="GO:0005783">
    <property type="term" value="C:endoplasmic reticulum"/>
    <property type="evidence" value="ECO:0007669"/>
    <property type="project" value="TreeGrafter"/>
</dbReference>
<feature type="transmembrane region" description="Helical" evidence="5">
    <location>
        <begin position="687"/>
        <end position="705"/>
    </location>
</feature>
<comment type="caution">
    <text evidence="8">The sequence shown here is derived from an EMBL/GenBank/DDBJ whole genome shotgun (WGS) entry which is preliminary data.</text>
</comment>
<dbReference type="GO" id="GO:0003756">
    <property type="term" value="F:protein disulfide isomerase activity"/>
    <property type="evidence" value="ECO:0007669"/>
    <property type="project" value="TreeGrafter"/>
</dbReference>
<dbReference type="InterPro" id="IPR051063">
    <property type="entry name" value="PDI"/>
</dbReference>
<protein>
    <submittedName>
        <fullName evidence="8">Thioredoxin family protein</fullName>
    </submittedName>
</protein>
<accession>A0A8X7TA49</accession>
<feature type="region of interest" description="Disordered" evidence="4">
    <location>
        <begin position="41"/>
        <end position="61"/>
    </location>
</feature>
<feature type="chain" id="PRO_5044694666" evidence="6">
    <location>
        <begin position="17"/>
        <end position="733"/>
    </location>
</feature>
<evidence type="ECO:0000256" key="4">
    <source>
        <dbReference type="SAM" id="MobiDB-lite"/>
    </source>
</evidence>
<evidence type="ECO:0000256" key="3">
    <source>
        <dbReference type="SAM" id="Coils"/>
    </source>
</evidence>
<feature type="signal peptide" evidence="6">
    <location>
        <begin position="1"/>
        <end position="16"/>
    </location>
</feature>
<proteinExistence type="inferred from homology"/>
<dbReference type="PANTHER" id="PTHR45672">
    <property type="entry name" value="PROTEIN DISULFIDE-ISOMERASE C17H9.14C-RELATED"/>
    <property type="match status" value="1"/>
</dbReference>
<dbReference type="Proteomes" id="UP000590412">
    <property type="component" value="Unassembled WGS sequence"/>
</dbReference>
<reference evidence="8" key="1">
    <citation type="submission" date="2020-03" db="EMBL/GenBank/DDBJ databases">
        <title>FDA dAtabase for Regulatory Grade micrObial Sequences (FDA-ARGOS): Supporting development and validation of Infectious Disease Dx tests.</title>
        <authorList>
            <person name="Campos J."/>
            <person name="Goldberg B."/>
            <person name="Tallon L."/>
            <person name="Sadzewicz L."/>
            <person name="Vavikolanu K."/>
            <person name="Mehta A."/>
            <person name="Aluvathingal J."/>
            <person name="Nadendla S."/>
            <person name="Nandy P."/>
            <person name="Geyer C."/>
            <person name="Yan Y."/>
            <person name="Sichtig H."/>
        </authorList>
    </citation>
    <scope>NUCLEOTIDE SEQUENCE [LARGE SCALE GENOMIC DNA]</scope>
    <source>
        <strain evidence="8">FDAARGOS_652</strain>
    </source>
</reference>
<evidence type="ECO:0000256" key="1">
    <source>
        <dbReference type="ARBA" id="ARBA00006347"/>
    </source>
</evidence>
<dbReference type="OrthoDB" id="72053at2759"/>
<evidence type="ECO:0000259" key="7">
    <source>
        <dbReference type="PROSITE" id="PS51352"/>
    </source>
</evidence>
<dbReference type="GO" id="GO:0006457">
    <property type="term" value="P:protein folding"/>
    <property type="evidence" value="ECO:0007669"/>
    <property type="project" value="TreeGrafter"/>
</dbReference>
<dbReference type="EMBL" id="JABWAB010000005">
    <property type="protein sequence ID" value="KAF6050938.1"/>
    <property type="molecule type" value="Genomic_DNA"/>
</dbReference>
<feature type="domain" description="Thioredoxin" evidence="7">
    <location>
        <begin position="34"/>
        <end position="179"/>
    </location>
</feature>